<dbReference type="Proteomes" id="UP001172778">
    <property type="component" value="Unassembled WGS sequence"/>
</dbReference>
<proteinExistence type="predicted"/>
<gene>
    <name evidence="1" type="ORF">PZA18_22860</name>
</gene>
<protein>
    <recommendedName>
        <fullName evidence="3">TniQ protein</fullName>
    </recommendedName>
</protein>
<evidence type="ECO:0000313" key="2">
    <source>
        <dbReference type="Proteomes" id="UP001172778"/>
    </source>
</evidence>
<dbReference type="RefSeq" id="WP_284103208.1">
    <property type="nucleotide sequence ID" value="NZ_JARRAF010000061.1"/>
</dbReference>
<name>A0ABT7E3J0_9NEIS</name>
<sequence length="123" mass="13926">MNELMNDPADFDIWAKVEVSASSFVAEWISSQLSITKMEAFRAISPAVKAGRYIQIYTGYGWNELPKLLGALPSFALNETAVFTEHDCSPDYKVSYCELHKLYHHPIQCPICSGNYIHEGHRN</sequence>
<organism evidence="1 2">
    <name type="scientific">Parachitinimonas caeni</name>
    <dbReference type="NCBI Taxonomy" id="3031301"/>
    <lineage>
        <taxon>Bacteria</taxon>
        <taxon>Pseudomonadati</taxon>
        <taxon>Pseudomonadota</taxon>
        <taxon>Betaproteobacteria</taxon>
        <taxon>Neisseriales</taxon>
        <taxon>Chitinibacteraceae</taxon>
        <taxon>Parachitinimonas</taxon>
    </lineage>
</organism>
<evidence type="ECO:0000313" key="1">
    <source>
        <dbReference type="EMBL" id="MDK2126888.1"/>
    </source>
</evidence>
<evidence type="ECO:0008006" key="3">
    <source>
        <dbReference type="Google" id="ProtNLM"/>
    </source>
</evidence>
<reference evidence="1" key="1">
    <citation type="submission" date="2023-03" db="EMBL/GenBank/DDBJ databases">
        <title>Chitinimonas shenzhenensis gen. nov., sp. nov., a novel member of family Burkholderiaceae isolated from activated sludge collected in Shen Zhen, China.</title>
        <authorList>
            <person name="Wang X."/>
        </authorList>
    </citation>
    <scope>NUCLEOTIDE SEQUENCE</scope>
    <source>
        <strain evidence="1">DQS-5</strain>
    </source>
</reference>
<comment type="caution">
    <text evidence="1">The sequence shown here is derived from an EMBL/GenBank/DDBJ whole genome shotgun (WGS) entry which is preliminary data.</text>
</comment>
<dbReference type="EMBL" id="JARRAF010000061">
    <property type="protein sequence ID" value="MDK2126888.1"/>
    <property type="molecule type" value="Genomic_DNA"/>
</dbReference>
<keyword evidence="2" id="KW-1185">Reference proteome</keyword>
<accession>A0ABT7E3J0</accession>